<evidence type="ECO:0000256" key="1">
    <source>
        <dbReference type="ARBA" id="ARBA00022490"/>
    </source>
</evidence>
<evidence type="ECO:0000256" key="2">
    <source>
        <dbReference type="ARBA" id="ARBA00022603"/>
    </source>
</evidence>
<dbReference type="EC" id="1.5.-.-" evidence="10"/>
<evidence type="ECO:0000256" key="10">
    <source>
        <dbReference type="HAMAP-Rule" id="MF_01102"/>
    </source>
</evidence>
<dbReference type="InterPro" id="IPR023032">
    <property type="entry name" value="tRNA_MAMT_biosynth_bifunc_MnmC"/>
</dbReference>
<dbReference type="PANTHER" id="PTHR13847">
    <property type="entry name" value="SARCOSINE DEHYDROGENASE-RELATED"/>
    <property type="match status" value="1"/>
</dbReference>
<dbReference type="GO" id="GO:0002098">
    <property type="term" value="P:tRNA wobble uridine modification"/>
    <property type="evidence" value="ECO:0007669"/>
    <property type="project" value="TreeGrafter"/>
</dbReference>
<accession>A0A0P7DY40</accession>
<dbReference type="InterPro" id="IPR036188">
    <property type="entry name" value="FAD/NAD-bd_sf"/>
</dbReference>
<dbReference type="PATRIC" id="fig|570156.3.peg.763"/>
<dbReference type="PANTHER" id="PTHR13847:SF283">
    <property type="entry name" value="TRNA 5-METHYLAMINOMETHYL-2-THIOURIDINE BIOSYNTHESIS BIFUNCTIONAL PROTEIN MNMC"/>
    <property type="match status" value="1"/>
</dbReference>
<reference evidence="13 14" key="1">
    <citation type="submission" date="2015-09" db="EMBL/GenBank/DDBJ databases">
        <title>Draft Genome Sequence of Pseudoalteromonas lipolytica UCD-48B.</title>
        <authorList>
            <person name="Krusor M."/>
            <person name="Coil D.A."/>
            <person name="Lang J.M."/>
            <person name="Eisen J.A."/>
            <person name="Alexiev A."/>
        </authorList>
    </citation>
    <scope>NUCLEOTIDE SEQUENCE [LARGE SCALE GENOMIC DNA]</scope>
    <source>
        <strain evidence="13 14">UCD-48B</strain>
    </source>
</reference>
<evidence type="ECO:0000256" key="5">
    <source>
        <dbReference type="ARBA" id="ARBA00022691"/>
    </source>
</evidence>
<dbReference type="InterPro" id="IPR029063">
    <property type="entry name" value="SAM-dependent_MTases_sf"/>
</dbReference>
<dbReference type="EMBL" id="LJTC01000002">
    <property type="protein sequence ID" value="KPM84924.1"/>
    <property type="molecule type" value="Genomic_DNA"/>
</dbReference>
<keyword evidence="6 10" id="KW-0819">tRNA processing</keyword>
<dbReference type="NCBIfam" id="TIGR03197">
    <property type="entry name" value="MnmC_Cterm"/>
    <property type="match status" value="1"/>
</dbReference>
<dbReference type="EC" id="2.1.1.61" evidence="10"/>
<gene>
    <name evidence="10" type="primary">mnmC</name>
    <name evidence="13" type="ORF">AOG27_03905</name>
</gene>
<dbReference type="GO" id="GO:0050660">
    <property type="term" value="F:flavin adenine dinucleotide binding"/>
    <property type="evidence" value="ECO:0007669"/>
    <property type="project" value="UniProtKB-UniRule"/>
</dbReference>
<keyword evidence="5 10" id="KW-0949">S-adenosyl-L-methionine</keyword>
<dbReference type="Gene3D" id="3.50.50.60">
    <property type="entry name" value="FAD/NAD(P)-binding domain"/>
    <property type="match status" value="1"/>
</dbReference>
<evidence type="ECO:0000313" key="13">
    <source>
        <dbReference type="EMBL" id="KPM84924.1"/>
    </source>
</evidence>
<dbReference type="Proteomes" id="UP000050378">
    <property type="component" value="Unassembled WGS sequence"/>
</dbReference>
<dbReference type="Pfam" id="PF01266">
    <property type="entry name" value="DAO"/>
    <property type="match status" value="1"/>
</dbReference>
<evidence type="ECO:0000256" key="7">
    <source>
        <dbReference type="ARBA" id="ARBA00022827"/>
    </source>
</evidence>
<dbReference type="GO" id="GO:0005737">
    <property type="term" value="C:cytoplasm"/>
    <property type="evidence" value="ECO:0007669"/>
    <property type="project" value="UniProtKB-SubCell"/>
</dbReference>
<feature type="region of interest" description="tRNA (mnm(5)s(2)U34)-methyltransferase" evidence="10">
    <location>
        <begin position="1"/>
        <end position="254"/>
    </location>
</feature>
<dbReference type="GO" id="GO:0004808">
    <property type="term" value="F:tRNA (5-methylaminomethyl-2-thiouridylate)(34)-methyltransferase activity"/>
    <property type="evidence" value="ECO:0007669"/>
    <property type="project" value="UniProtKB-EC"/>
</dbReference>
<evidence type="ECO:0000256" key="6">
    <source>
        <dbReference type="ARBA" id="ARBA00022694"/>
    </source>
</evidence>
<name>A0A0P7DY40_9GAMM</name>
<proteinExistence type="inferred from homology"/>
<dbReference type="RefSeq" id="WP_054551682.1">
    <property type="nucleotide sequence ID" value="NZ_LJTC01000002.1"/>
</dbReference>
<evidence type="ECO:0000256" key="4">
    <source>
        <dbReference type="ARBA" id="ARBA00022679"/>
    </source>
</evidence>
<keyword evidence="7 10" id="KW-0274">FAD</keyword>
<keyword evidence="9 10" id="KW-0511">Multifunctional enzyme</keyword>
<feature type="region of interest" description="FAD-dependent cmnm(5)s(2)U34 oxidoreductase" evidence="10">
    <location>
        <begin position="279"/>
        <end position="682"/>
    </location>
</feature>
<feature type="domain" description="MnmC-like methyltransferase" evidence="12">
    <location>
        <begin position="129"/>
        <end position="252"/>
    </location>
</feature>
<dbReference type="InterPro" id="IPR008471">
    <property type="entry name" value="MnmC-like_methylTransf"/>
</dbReference>
<dbReference type="SUPFAM" id="SSF51905">
    <property type="entry name" value="FAD/NAD(P)-binding domain"/>
    <property type="match status" value="1"/>
</dbReference>
<comment type="cofactor">
    <cofactor evidence="10">
        <name>FAD</name>
        <dbReference type="ChEBI" id="CHEBI:57692"/>
    </cofactor>
</comment>
<comment type="similarity">
    <text evidence="10">In the N-terminal section; belongs to the methyltransferase superfamily. tRNA (mnm(5)s(2)U34)-methyltransferase family.</text>
</comment>
<evidence type="ECO:0000313" key="14">
    <source>
        <dbReference type="Proteomes" id="UP000050378"/>
    </source>
</evidence>
<comment type="similarity">
    <text evidence="10">In the C-terminal section; belongs to the DAO family.</text>
</comment>
<comment type="subcellular location">
    <subcellularLocation>
        <location evidence="10">Cytoplasm</location>
    </subcellularLocation>
</comment>
<evidence type="ECO:0000259" key="11">
    <source>
        <dbReference type="Pfam" id="PF01266"/>
    </source>
</evidence>
<dbReference type="NCBIfam" id="NF033855">
    <property type="entry name" value="tRNA_MNMC2"/>
    <property type="match status" value="1"/>
</dbReference>
<evidence type="ECO:0000259" key="12">
    <source>
        <dbReference type="Pfam" id="PF05430"/>
    </source>
</evidence>
<dbReference type="AlphaFoldDB" id="A0A0P7DY40"/>
<dbReference type="GO" id="GO:0016645">
    <property type="term" value="F:oxidoreductase activity, acting on the CH-NH group of donors"/>
    <property type="evidence" value="ECO:0007669"/>
    <property type="project" value="InterPro"/>
</dbReference>
<keyword evidence="4 10" id="KW-0808">Transferase</keyword>
<dbReference type="Pfam" id="PF05430">
    <property type="entry name" value="Methyltransf_30"/>
    <property type="match status" value="1"/>
</dbReference>
<evidence type="ECO:0000256" key="3">
    <source>
        <dbReference type="ARBA" id="ARBA00022630"/>
    </source>
</evidence>
<dbReference type="OrthoDB" id="9786494at2"/>
<dbReference type="STRING" id="570156.AOG27_03905"/>
<dbReference type="Gene3D" id="3.30.9.10">
    <property type="entry name" value="D-Amino Acid Oxidase, subunit A, domain 2"/>
    <property type="match status" value="1"/>
</dbReference>
<keyword evidence="1 10" id="KW-0963">Cytoplasm</keyword>
<comment type="catalytic activity">
    <reaction evidence="10">
        <text>5-aminomethyl-2-thiouridine(34) in tRNA + S-adenosyl-L-methionine = 5-methylaminomethyl-2-thiouridine(34) in tRNA + S-adenosyl-L-homocysteine + H(+)</text>
        <dbReference type="Rhea" id="RHEA:19569"/>
        <dbReference type="Rhea" id="RHEA-COMP:10195"/>
        <dbReference type="Rhea" id="RHEA-COMP:10197"/>
        <dbReference type="ChEBI" id="CHEBI:15378"/>
        <dbReference type="ChEBI" id="CHEBI:57856"/>
        <dbReference type="ChEBI" id="CHEBI:59789"/>
        <dbReference type="ChEBI" id="CHEBI:74454"/>
        <dbReference type="ChEBI" id="CHEBI:74455"/>
        <dbReference type="EC" id="2.1.1.61"/>
    </reaction>
</comment>
<keyword evidence="2 10" id="KW-0489">Methyltransferase</keyword>
<evidence type="ECO:0000256" key="8">
    <source>
        <dbReference type="ARBA" id="ARBA00023002"/>
    </source>
</evidence>
<feature type="domain" description="FAD dependent oxidoreductase" evidence="11">
    <location>
        <begin position="276"/>
        <end position="648"/>
    </location>
</feature>
<dbReference type="InterPro" id="IPR006076">
    <property type="entry name" value="FAD-dep_OxRdtase"/>
</dbReference>
<keyword evidence="8 10" id="KW-0560">Oxidoreductase</keyword>
<keyword evidence="3 10" id="KW-0285">Flavoprotein</keyword>
<dbReference type="HAMAP" id="MF_01102">
    <property type="entry name" value="MnmC"/>
    <property type="match status" value="1"/>
</dbReference>
<dbReference type="NCBIfam" id="NF002481">
    <property type="entry name" value="PRK01747.1-2"/>
    <property type="match status" value="1"/>
</dbReference>
<comment type="caution">
    <text evidence="13">The sequence shown here is derived from an EMBL/GenBank/DDBJ whole genome shotgun (WGS) entry which is preliminary data.</text>
</comment>
<dbReference type="Gene3D" id="3.40.50.150">
    <property type="entry name" value="Vaccinia Virus protein VP39"/>
    <property type="match status" value="1"/>
</dbReference>
<sequence>MIKNAHIHFNHLGTPVADQFDDVYFSNDDGLAESHYVFYQQNHIPQRLQNHDRNHFAIAETGFGTGLNFLNTWQHFAAHLDRQHAEQEVQNQPDHSGKKSVTRLHFISFEKFPIKRDDLAQALKAWPSLSKYSEQLIAQYPINLAGCHRLEFAGGKLILDLYFGDVQDSIDAMSYPSEGIVDAWYLDGFAPSKNPDMWQQSLFNKMRAISRSNATLATFTAAGFVRRGLIEAGFSMSKAKGYGKKREMLIGELTEPNEQQSGPAYFAHQQSELSNVAVIGGGIASSSVLYSLAKRGLKATLFCQDEALAMGASHNVQGAVYPHLQAKNSPHSEMFAHSFLYAMRLYQQLLNDGFDYPHQWCGVLQHAVKQGLADKHQNLADKELWPAELMRNVSAEEGDEIAGVETGYSGVFFAKGGWVNPPALVTALFNAANSLTATTNNKMDSHFNCHIEKLEKTADGWLLHSKEQTFGPFSDVINCAGEHSDQFSQTQALPVVGVRGQVSHVQASEQSKRLKTVLCHKGYFTPEYQGHHCMGATFEKNSKSREVKEQDNHINREQLLSFYTDSEFATTLGEITAAKAAVRCTFIDHLPMAGEWAEQSDYVSAFANLRLGKRYQYQTLTKPQQGLHVLTGFGARGLCSAPLCAEHLIACLNNEPRPFSERVSQAIHPARFIVRDLIRNKI</sequence>
<dbReference type="GO" id="GO:0032259">
    <property type="term" value="P:methylation"/>
    <property type="evidence" value="ECO:0007669"/>
    <property type="project" value="UniProtKB-KW"/>
</dbReference>
<protein>
    <recommendedName>
        <fullName evidence="10">tRNA 5-methylaminomethyl-2-thiouridine biosynthesis bifunctional protein MnmC</fullName>
        <shortName evidence="10">tRNA mnm(5)s(2)U biosynthesis bifunctional protein</shortName>
    </recommendedName>
    <domain>
        <recommendedName>
            <fullName evidence="10">tRNA (mnm(5)s(2)U34)-methyltransferase</fullName>
            <ecNumber evidence="10">2.1.1.61</ecNumber>
        </recommendedName>
    </domain>
    <domain>
        <recommendedName>
            <fullName evidence="10">FAD-dependent cmnm(5)s(2)U34 oxidoreductase</fullName>
            <ecNumber evidence="10">1.5.-.-</ecNumber>
        </recommendedName>
    </domain>
</protein>
<dbReference type="InterPro" id="IPR017610">
    <property type="entry name" value="tRNA_S-uridine_synth_MnmC_C"/>
</dbReference>
<comment type="function">
    <text evidence="10">Catalyzes the last two steps in the biosynthesis of 5-methylaminomethyl-2-thiouridine (mnm(5)s(2)U) at the wobble position (U34) in tRNA. Catalyzes the FAD-dependent demodification of cmnm(5)s(2)U34 to nm(5)s(2)U34, followed by the transfer of a methyl group from S-adenosyl-L-methionine to nm(5)s(2)U34, to form mnm(5)s(2)U34.</text>
</comment>
<dbReference type="InterPro" id="IPR047785">
    <property type="entry name" value="tRNA_MNMC2"/>
</dbReference>
<organism evidence="13 14">
    <name type="scientific">Pseudoalteromonas lipolytica</name>
    <dbReference type="NCBI Taxonomy" id="570156"/>
    <lineage>
        <taxon>Bacteria</taxon>
        <taxon>Pseudomonadati</taxon>
        <taxon>Pseudomonadota</taxon>
        <taxon>Gammaproteobacteria</taxon>
        <taxon>Alteromonadales</taxon>
        <taxon>Pseudoalteromonadaceae</taxon>
        <taxon>Pseudoalteromonas</taxon>
    </lineage>
</organism>
<evidence type="ECO:0000256" key="9">
    <source>
        <dbReference type="ARBA" id="ARBA00023268"/>
    </source>
</evidence>